<dbReference type="PROSITE" id="PS50894">
    <property type="entry name" value="HPT"/>
    <property type="match status" value="1"/>
</dbReference>
<evidence type="ECO:0000313" key="18">
    <source>
        <dbReference type="EMBL" id="GGL57505.1"/>
    </source>
</evidence>
<dbReference type="Pfam" id="PF02518">
    <property type="entry name" value="HATPase_c"/>
    <property type="match status" value="1"/>
</dbReference>
<dbReference type="GO" id="GO:0005524">
    <property type="term" value="F:ATP binding"/>
    <property type="evidence" value="ECO:0007669"/>
    <property type="project" value="UniProtKB-KW"/>
</dbReference>
<dbReference type="Gene3D" id="3.30.565.10">
    <property type="entry name" value="Histidine kinase-like ATPase, C-terminal domain"/>
    <property type="match status" value="1"/>
</dbReference>
<dbReference type="InterPro" id="IPR036890">
    <property type="entry name" value="HATPase_C_sf"/>
</dbReference>
<feature type="domain" description="CheW-like" evidence="16">
    <location>
        <begin position="533"/>
        <end position="667"/>
    </location>
</feature>
<dbReference type="InterPro" id="IPR037052">
    <property type="entry name" value="CheA-like_P2_sf"/>
</dbReference>
<evidence type="ECO:0000256" key="13">
    <source>
        <dbReference type="ARBA" id="ARBA00035100"/>
    </source>
</evidence>
<evidence type="ECO:0000256" key="11">
    <source>
        <dbReference type="ARBA" id="ARBA00022840"/>
    </source>
</evidence>
<reference evidence="18" key="1">
    <citation type="journal article" date="2014" name="Int. J. Syst. Evol. Microbiol.">
        <title>Complete genome sequence of Corynebacterium casei LMG S-19264T (=DSM 44701T), isolated from a smear-ripened cheese.</title>
        <authorList>
            <consortium name="US DOE Joint Genome Institute (JGI-PGF)"/>
            <person name="Walter F."/>
            <person name="Albersmeier A."/>
            <person name="Kalinowski J."/>
            <person name="Ruckert C."/>
        </authorList>
    </citation>
    <scope>NUCLEOTIDE SEQUENCE</scope>
    <source>
        <strain evidence="18">JCM 15325</strain>
    </source>
</reference>
<reference evidence="18" key="2">
    <citation type="submission" date="2020-09" db="EMBL/GenBank/DDBJ databases">
        <authorList>
            <person name="Sun Q."/>
            <person name="Ohkuma M."/>
        </authorList>
    </citation>
    <scope>NUCLEOTIDE SEQUENCE</scope>
    <source>
        <strain evidence="18">JCM 15325</strain>
    </source>
</reference>
<dbReference type="EMBL" id="BMOK01000009">
    <property type="protein sequence ID" value="GGL57505.1"/>
    <property type="molecule type" value="Genomic_DNA"/>
</dbReference>
<proteinExistence type="predicted"/>
<evidence type="ECO:0000256" key="10">
    <source>
        <dbReference type="ARBA" id="ARBA00022777"/>
    </source>
</evidence>
<comment type="function">
    <text evidence="13">Involved in the transmission of sensory signals from the chemoreceptors to the flagellar motors. CheA is autophosphorylated; it can transfer its phosphate group to either CheB or CheY.</text>
</comment>
<dbReference type="InterPro" id="IPR002545">
    <property type="entry name" value="CheW-lke_dom"/>
</dbReference>
<dbReference type="GO" id="GO:0000155">
    <property type="term" value="F:phosphorelay sensor kinase activity"/>
    <property type="evidence" value="ECO:0007669"/>
    <property type="project" value="InterPro"/>
</dbReference>
<evidence type="ECO:0000259" key="15">
    <source>
        <dbReference type="PROSITE" id="PS50109"/>
    </source>
</evidence>
<dbReference type="InterPro" id="IPR051315">
    <property type="entry name" value="Bact_Chemotaxis_CheA"/>
</dbReference>
<name>A0A917W1F1_9BACL</name>
<dbReference type="Proteomes" id="UP000654670">
    <property type="component" value="Unassembled WGS sequence"/>
</dbReference>
<dbReference type="InterPro" id="IPR035891">
    <property type="entry name" value="CheY-binding_CheA"/>
</dbReference>
<evidence type="ECO:0000256" key="8">
    <source>
        <dbReference type="ARBA" id="ARBA00022679"/>
    </source>
</evidence>
<keyword evidence="19" id="KW-1185">Reference proteome</keyword>
<dbReference type="SMART" id="SM00260">
    <property type="entry name" value="CheW"/>
    <property type="match status" value="1"/>
</dbReference>
<keyword evidence="8" id="KW-0808">Transferase</keyword>
<dbReference type="SMART" id="SM01231">
    <property type="entry name" value="H-kinase_dim"/>
    <property type="match status" value="1"/>
</dbReference>
<dbReference type="InterPro" id="IPR036061">
    <property type="entry name" value="CheW-like_dom_sf"/>
</dbReference>
<evidence type="ECO:0000256" key="14">
    <source>
        <dbReference type="PROSITE-ProRule" id="PRU00110"/>
    </source>
</evidence>
<keyword evidence="10" id="KW-0418">Kinase</keyword>
<evidence type="ECO:0000256" key="4">
    <source>
        <dbReference type="ARBA" id="ARBA00021495"/>
    </source>
</evidence>
<protein>
    <recommendedName>
        <fullName evidence="4">Chemotaxis protein CheA</fullName>
        <ecNumber evidence="3">2.7.13.3</ecNumber>
    </recommendedName>
</protein>
<accession>A0A917W1F1</accession>
<organism evidence="18 19">
    <name type="scientific">Sporolactobacillus putidus</name>
    <dbReference type="NCBI Taxonomy" id="492735"/>
    <lineage>
        <taxon>Bacteria</taxon>
        <taxon>Bacillati</taxon>
        <taxon>Bacillota</taxon>
        <taxon>Bacilli</taxon>
        <taxon>Bacillales</taxon>
        <taxon>Sporolactobacillaceae</taxon>
        <taxon>Sporolactobacillus</taxon>
    </lineage>
</organism>
<sequence>MEDPILEAFLFETSQQLGQLEQVVIEAESVGNYSENNVTDIFRFVHTIKGSAAMMQFKNIATVAHSTEDLFYFIRENRPSNVDTSSLCDLVLEAVDFIKLELEKIKNGDKPDNDETRLIKRISSYLKSLKQIYNLEEKEEQNITHSERPTAMLSIEKPANEKAFKAIIRFDEDCEMRNIHAYVIVHNLEEISNDFFYLPKDITENEKSEEIIKKDGFIINFKTDKSYEEMYNFFSETAYVKSFELTQLDNLKAYKTLEYESCHFTGSDKIPHQENLVGEHARSNIISVNIHKIDKLLNLVGEMVISESMVSQNPDLKGLPLHNFYKAARQLRKITGEIQGIVMSIRMLPIGPTFFKMNRIVRDMKKKLNKEVNLKIIGEDTEVDKNIIENLEDPLMHLVRNAVDHGIETPKERVTKGKGRSGTLTLEAKNAGNEVFVVIKDDGQGLNKKGIIKKARENNLLNKNPEEMTDKEIYNLIFLPGFSTNEKVTEYSGRGVGMDVVLNNVQAVGGSIQIESDENGTTILLKIPLTLAIIDGMNLRVGMSRYTLPTTSIKESFRPNQEDIFKDPDGNEMIIIRGNCYPIIRLHDFYNVQTEIKEFDKGIFIVIENDDKSACLFVDELLGKQQVVVKALPEYIQKIKKIKGLAGCTLLGDGSISLILDASGLIT</sequence>
<dbReference type="CDD" id="cd16916">
    <property type="entry name" value="HATPase_CheA-like"/>
    <property type="match status" value="1"/>
</dbReference>
<dbReference type="SUPFAM" id="SSF55052">
    <property type="entry name" value="CheY-binding domain of CheA"/>
    <property type="match status" value="1"/>
</dbReference>
<dbReference type="InterPro" id="IPR004358">
    <property type="entry name" value="Sig_transdc_His_kin-like_C"/>
</dbReference>
<dbReference type="Pfam" id="PF01584">
    <property type="entry name" value="CheW"/>
    <property type="match status" value="1"/>
</dbReference>
<dbReference type="Gene3D" id="2.30.30.40">
    <property type="entry name" value="SH3 Domains"/>
    <property type="match status" value="1"/>
</dbReference>
<dbReference type="SUPFAM" id="SSF47384">
    <property type="entry name" value="Homodimeric domain of signal transducing histidine kinase"/>
    <property type="match status" value="1"/>
</dbReference>
<evidence type="ECO:0000313" key="19">
    <source>
        <dbReference type="Proteomes" id="UP000654670"/>
    </source>
</evidence>
<comment type="caution">
    <text evidence="18">The sequence shown here is derived from an EMBL/GenBank/DDBJ whole genome shotgun (WGS) entry which is preliminary data.</text>
</comment>
<dbReference type="Gene3D" id="1.10.287.560">
    <property type="entry name" value="Histidine kinase CheA-like, homodimeric domain"/>
    <property type="match status" value="1"/>
</dbReference>
<evidence type="ECO:0000256" key="2">
    <source>
        <dbReference type="ARBA" id="ARBA00004496"/>
    </source>
</evidence>
<dbReference type="InterPro" id="IPR010808">
    <property type="entry name" value="CheA_P2-bd"/>
</dbReference>
<evidence type="ECO:0000256" key="3">
    <source>
        <dbReference type="ARBA" id="ARBA00012438"/>
    </source>
</evidence>
<dbReference type="InterPro" id="IPR004105">
    <property type="entry name" value="CheA-like_dim"/>
</dbReference>
<dbReference type="CDD" id="cd00088">
    <property type="entry name" value="HPT"/>
    <property type="match status" value="1"/>
</dbReference>
<keyword evidence="12" id="KW-0902">Two-component regulatory system</keyword>
<dbReference type="EC" id="2.7.13.3" evidence="3"/>
<dbReference type="InterPro" id="IPR005467">
    <property type="entry name" value="His_kinase_dom"/>
</dbReference>
<dbReference type="PROSITE" id="PS50109">
    <property type="entry name" value="HIS_KIN"/>
    <property type="match status" value="1"/>
</dbReference>
<dbReference type="Pfam" id="PF01627">
    <property type="entry name" value="Hpt"/>
    <property type="match status" value="1"/>
</dbReference>
<dbReference type="PRINTS" id="PR00344">
    <property type="entry name" value="BCTRLSENSOR"/>
</dbReference>
<dbReference type="InterPro" id="IPR036097">
    <property type="entry name" value="HisK_dim/P_sf"/>
</dbReference>
<keyword evidence="7 14" id="KW-0597">Phosphoprotein</keyword>
<evidence type="ECO:0000256" key="6">
    <source>
        <dbReference type="ARBA" id="ARBA00022500"/>
    </source>
</evidence>
<dbReference type="GO" id="GO:0005737">
    <property type="term" value="C:cytoplasm"/>
    <property type="evidence" value="ECO:0007669"/>
    <property type="project" value="UniProtKB-SubCell"/>
</dbReference>
<keyword evidence="6" id="KW-0145">Chemotaxis</keyword>
<keyword evidence="11" id="KW-0067">ATP-binding</keyword>
<evidence type="ECO:0000256" key="1">
    <source>
        <dbReference type="ARBA" id="ARBA00000085"/>
    </source>
</evidence>
<dbReference type="AlphaFoldDB" id="A0A917W1F1"/>
<dbReference type="FunFam" id="3.30.565.10:FF:000016">
    <property type="entry name" value="Chemotaxis protein CheA, putative"/>
    <property type="match status" value="1"/>
</dbReference>
<dbReference type="InterPro" id="IPR037006">
    <property type="entry name" value="CheA-like_homodim_sf"/>
</dbReference>
<evidence type="ECO:0000256" key="12">
    <source>
        <dbReference type="ARBA" id="ARBA00023012"/>
    </source>
</evidence>
<dbReference type="GO" id="GO:0006935">
    <property type="term" value="P:chemotaxis"/>
    <property type="evidence" value="ECO:0007669"/>
    <property type="project" value="UniProtKB-KW"/>
</dbReference>
<feature type="domain" description="HPt" evidence="17">
    <location>
        <begin position="1"/>
        <end position="105"/>
    </location>
</feature>
<comment type="subcellular location">
    <subcellularLocation>
        <location evidence="2">Cytoplasm</location>
    </subcellularLocation>
</comment>
<dbReference type="SUPFAM" id="SSF50341">
    <property type="entry name" value="CheW-like"/>
    <property type="match status" value="1"/>
</dbReference>
<dbReference type="Gene3D" id="1.20.120.160">
    <property type="entry name" value="HPT domain"/>
    <property type="match status" value="1"/>
</dbReference>
<dbReference type="SUPFAM" id="SSF47226">
    <property type="entry name" value="Histidine-containing phosphotransfer domain, HPT domain"/>
    <property type="match status" value="1"/>
</dbReference>
<dbReference type="InterPro" id="IPR008207">
    <property type="entry name" value="Sig_transdc_His_kin_Hpt_dom"/>
</dbReference>
<keyword evidence="5" id="KW-0963">Cytoplasm</keyword>
<feature type="domain" description="Histidine kinase" evidence="15">
    <location>
        <begin position="328"/>
        <end position="531"/>
    </location>
</feature>
<evidence type="ECO:0000256" key="5">
    <source>
        <dbReference type="ARBA" id="ARBA00022490"/>
    </source>
</evidence>
<dbReference type="Pfam" id="PF02895">
    <property type="entry name" value="H-kinase_dim"/>
    <property type="match status" value="1"/>
</dbReference>
<evidence type="ECO:0000256" key="7">
    <source>
        <dbReference type="ARBA" id="ARBA00022553"/>
    </source>
</evidence>
<dbReference type="RefSeq" id="WP_188803268.1">
    <property type="nucleotide sequence ID" value="NZ_BMOK01000009.1"/>
</dbReference>
<comment type="catalytic activity">
    <reaction evidence="1">
        <text>ATP + protein L-histidine = ADP + protein N-phospho-L-histidine.</text>
        <dbReference type="EC" id="2.7.13.3"/>
    </reaction>
</comment>
<dbReference type="SUPFAM" id="SSF55874">
    <property type="entry name" value="ATPase domain of HSP90 chaperone/DNA topoisomerase II/histidine kinase"/>
    <property type="match status" value="1"/>
</dbReference>
<dbReference type="InterPro" id="IPR003594">
    <property type="entry name" value="HATPase_dom"/>
</dbReference>
<keyword evidence="9" id="KW-0547">Nucleotide-binding</keyword>
<evidence type="ECO:0000256" key="9">
    <source>
        <dbReference type="ARBA" id="ARBA00022741"/>
    </source>
</evidence>
<evidence type="ECO:0000259" key="16">
    <source>
        <dbReference type="PROSITE" id="PS50851"/>
    </source>
</evidence>
<dbReference type="PANTHER" id="PTHR43395:SF10">
    <property type="entry name" value="CHEMOTAXIS PROTEIN CHEA"/>
    <property type="match status" value="1"/>
</dbReference>
<evidence type="ECO:0000259" key="17">
    <source>
        <dbReference type="PROSITE" id="PS50894"/>
    </source>
</evidence>
<dbReference type="SMART" id="SM00073">
    <property type="entry name" value="HPT"/>
    <property type="match status" value="1"/>
</dbReference>
<dbReference type="PROSITE" id="PS50851">
    <property type="entry name" value="CHEW"/>
    <property type="match status" value="1"/>
</dbReference>
<gene>
    <name evidence="18" type="primary">cheA</name>
    <name evidence="18" type="ORF">GCM10007968_21890</name>
</gene>
<feature type="modified residue" description="Phosphohistidine" evidence="14">
    <location>
        <position position="46"/>
    </location>
</feature>
<dbReference type="InterPro" id="IPR036641">
    <property type="entry name" value="HPT_dom_sf"/>
</dbReference>
<dbReference type="PANTHER" id="PTHR43395">
    <property type="entry name" value="SENSOR HISTIDINE KINASE CHEA"/>
    <property type="match status" value="1"/>
</dbReference>
<dbReference type="Gene3D" id="3.30.70.1110">
    <property type="entry name" value="Histidine kinase CheA-like, P2 response regulator-binding domain"/>
    <property type="match status" value="1"/>
</dbReference>
<dbReference type="Pfam" id="PF07194">
    <property type="entry name" value="P2"/>
    <property type="match status" value="1"/>
</dbReference>
<dbReference type="SMART" id="SM00387">
    <property type="entry name" value="HATPase_c"/>
    <property type="match status" value="1"/>
</dbReference>